<dbReference type="InterPro" id="IPR024775">
    <property type="entry name" value="DinB-like"/>
</dbReference>
<gene>
    <name evidence="2" type="ORF">C7S20_13935</name>
</gene>
<evidence type="ECO:0000259" key="1">
    <source>
        <dbReference type="Pfam" id="PF12867"/>
    </source>
</evidence>
<keyword evidence="3" id="KW-1185">Reference proteome</keyword>
<organism evidence="2 3">
    <name type="scientific">Christiangramia fulva</name>
    <dbReference type="NCBI Taxonomy" id="2126553"/>
    <lineage>
        <taxon>Bacteria</taxon>
        <taxon>Pseudomonadati</taxon>
        <taxon>Bacteroidota</taxon>
        <taxon>Flavobacteriia</taxon>
        <taxon>Flavobacteriales</taxon>
        <taxon>Flavobacteriaceae</taxon>
        <taxon>Christiangramia</taxon>
    </lineage>
</organism>
<dbReference type="Proteomes" id="UP000241507">
    <property type="component" value="Chromosome"/>
</dbReference>
<dbReference type="AlphaFoldDB" id="A0A2R3Z7U0"/>
<dbReference type="EMBL" id="CP028136">
    <property type="protein sequence ID" value="AVR46274.1"/>
    <property type="molecule type" value="Genomic_DNA"/>
</dbReference>
<dbReference type="OrthoDB" id="9793216at2"/>
<dbReference type="InterPro" id="IPR034660">
    <property type="entry name" value="DinB/YfiT-like"/>
</dbReference>
<dbReference type="KEGG" id="grs:C7S20_13935"/>
<feature type="domain" description="DinB-like" evidence="1">
    <location>
        <begin position="32"/>
        <end position="167"/>
    </location>
</feature>
<dbReference type="Pfam" id="PF12867">
    <property type="entry name" value="DinB_2"/>
    <property type="match status" value="1"/>
</dbReference>
<sequence length="172" mass="20312">MKRKELQKNEIGDFYWRYINLIPEDASLIETLEKNTAEICHFLLSLPQEKWEYRYENEKWSILEVIQHIIDTERVFQYRALSIARGEEKPLPGFDHDQYVKASEAGTRKGAELVEEFRTLRKAAIWMYRNFNEKMLSRQGTVNGNPASPRAIAFVMAGHALHHKNIINERYL</sequence>
<reference evidence="3" key="1">
    <citation type="submission" date="2018-03" db="EMBL/GenBank/DDBJ databases">
        <title>Gramella fulva sp. nov., isolated from a dry surface of tidal flat.</title>
        <authorList>
            <person name="Hwang S.H."/>
            <person name="Hwang W.M."/>
            <person name="Kang K."/>
            <person name="Ahn T.-Y."/>
        </authorList>
    </citation>
    <scope>NUCLEOTIDE SEQUENCE [LARGE SCALE GENOMIC DNA]</scope>
    <source>
        <strain evidence="3">SH35</strain>
    </source>
</reference>
<protein>
    <submittedName>
        <fullName evidence="2">DNA damage-inducible protein DinB</fullName>
    </submittedName>
</protein>
<evidence type="ECO:0000313" key="3">
    <source>
        <dbReference type="Proteomes" id="UP000241507"/>
    </source>
</evidence>
<accession>A0A2R3Z7U0</accession>
<dbReference type="RefSeq" id="WP_107013048.1">
    <property type="nucleotide sequence ID" value="NZ_CP028136.1"/>
</dbReference>
<evidence type="ECO:0000313" key="2">
    <source>
        <dbReference type="EMBL" id="AVR46274.1"/>
    </source>
</evidence>
<proteinExistence type="predicted"/>
<dbReference type="Gene3D" id="1.20.120.450">
    <property type="entry name" value="dinb family like domain"/>
    <property type="match status" value="1"/>
</dbReference>
<dbReference type="SUPFAM" id="SSF109854">
    <property type="entry name" value="DinB/YfiT-like putative metalloenzymes"/>
    <property type="match status" value="1"/>
</dbReference>
<name>A0A2R3Z7U0_9FLAO</name>